<feature type="region of interest" description="Disordered" evidence="1">
    <location>
        <begin position="258"/>
        <end position="290"/>
    </location>
</feature>
<feature type="compositionally biased region" description="Low complexity" evidence="1">
    <location>
        <begin position="364"/>
        <end position="380"/>
    </location>
</feature>
<dbReference type="OrthoDB" id="411785at2759"/>
<dbReference type="Gene3D" id="3.40.50.150">
    <property type="entry name" value="Vaccinia Virus protein VP39"/>
    <property type="match status" value="1"/>
</dbReference>
<feature type="compositionally biased region" description="Low complexity" evidence="1">
    <location>
        <begin position="265"/>
        <end position="275"/>
    </location>
</feature>
<dbReference type="STRING" id="1296120.A0A1B9GJJ1"/>
<evidence type="ECO:0000313" key="2">
    <source>
        <dbReference type="EMBL" id="OCF31264.1"/>
    </source>
</evidence>
<dbReference type="EMBL" id="KV700136">
    <property type="protein sequence ID" value="OCF31264.1"/>
    <property type="molecule type" value="Genomic_DNA"/>
</dbReference>
<feature type="region of interest" description="Disordered" evidence="1">
    <location>
        <begin position="364"/>
        <end position="396"/>
    </location>
</feature>
<accession>A0A1B9GJJ1</accession>
<dbReference type="AlphaFoldDB" id="A0A1B9GJJ1"/>
<gene>
    <name evidence="2" type="ORF">I316_07050</name>
</gene>
<proteinExistence type="predicted"/>
<organism evidence="2 3">
    <name type="scientific">Kwoniella heveanensis BCC8398</name>
    <dbReference type="NCBI Taxonomy" id="1296120"/>
    <lineage>
        <taxon>Eukaryota</taxon>
        <taxon>Fungi</taxon>
        <taxon>Dikarya</taxon>
        <taxon>Basidiomycota</taxon>
        <taxon>Agaricomycotina</taxon>
        <taxon>Tremellomycetes</taxon>
        <taxon>Tremellales</taxon>
        <taxon>Cryptococcaceae</taxon>
        <taxon>Kwoniella</taxon>
    </lineage>
</organism>
<sequence>MATATDFSSPDYWGKRFETETSFEWLVPTEVLLPFIEDHIPAPRRVSDVNTYTNTNTNAFPSIDIDIDAGEDEDADDAHTLNVLHFGSGTSSLGREVQLYLSTSTSTETETETTSLRRTRKRNEVVVSSPALTATDGYVNANAEAKAEVGPSDYMTKKTKMKKDARKHTHAYSYGQVQVHDADYVPVPIPVPSLSTSTSADFSTGPDIDIIETRPNVDHIPFLLMDVLSLHSLRACQQIPRGGYDLLIDKSTADAISCGPTNADSEPNSDSNQNPNPNPHADLGSNSSSEMSTVIAGCPYADPVQKLAWNLAHITRQGGRWISVSYSSTRYDFIESQQTRPQPQPETQPQGQDVLPLASIPTASSISTSTSTSTSISQASVAEGATNPDAAQPSFPASASANPCLPVHSFGWKMVHKSMVATTTILGGRLVKETIRGKVVERRVYEPETGVWAYVLERV</sequence>
<evidence type="ECO:0000313" key="3">
    <source>
        <dbReference type="Proteomes" id="UP000092666"/>
    </source>
</evidence>
<dbReference type="InterPro" id="IPR029063">
    <property type="entry name" value="SAM-dependent_MTases_sf"/>
</dbReference>
<dbReference type="Proteomes" id="UP000092666">
    <property type="component" value="Unassembled WGS sequence"/>
</dbReference>
<evidence type="ECO:0000256" key="1">
    <source>
        <dbReference type="SAM" id="MobiDB-lite"/>
    </source>
</evidence>
<reference evidence="3" key="2">
    <citation type="submission" date="2013-12" db="EMBL/GenBank/DDBJ databases">
        <title>Evolution of pathogenesis and genome organization in the Tremellales.</title>
        <authorList>
            <person name="Cuomo C."/>
            <person name="Litvintseva A."/>
            <person name="Heitman J."/>
            <person name="Chen Y."/>
            <person name="Sun S."/>
            <person name="Springer D."/>
            <person name="Dromer F."/>
            <person name="Young S."/>
            <person name="Zeng Q."/>
            <person name="Chapman S."/>
            <person name="Gujja S."/>
            <person name="Saif S."/>
            <person name="Birren B."/>
        </authorList>
    </citation>
    <scope>NUCLEOTIDE SEQUENCE [LARGE SCALE GENOMIC DNA]</scope>
    <source>
        <strain evidence="3">BCC8398</strain>
    </source>
</reference>
<keyword evidence="3" id="KW-1185">Reference proteome</keyword>
<name>A0A1B9GJJ1_9TREE</name>
<reference evidence="2 3" key="1">
    <citation type="submission" date="2013-07" db="EMBL/GenBank/DDBJ databases">
        <title>The Genome Sequence of Cryptococcus heveanensis BCC8398.</title>
        <authorList>
            <consortium name="The Broad Institute Genome Sequencing Platform"/>
            <person name="Cuomo C."/>
            <person name="Litvintseva A."/>
            <person name="Chen Y."/>
            <person name="Heitman J."/>
            <person name="Sun S."/>
            <person name="Springer D."/>
            <person name="Dromer F."/>
            <person name="Young S.K."/>
            <person name="Zeng Q."/>
            <person name="Gargeya S."/>
            <person name="Fitzgerald M."/>
            <person name="Abouelleil A."/>
            <person name="Alvarado L."/>
            <person name="Berlin A.M."/>
            <person name="Chapman S.B."/>
            <person name="Dewar J."/>
            <person name="Goldberg J."/>
            <person name="Griggs A."/>
            <person name="Gujja S."/>
            <person name="Hansen M."/>
            <person name="Howarth C."/>
            <person name="Imamovic A."/>
            <person name="Larimer J."/>
            <person name="McCowan C."/>
            <person name="Murphy C."/>
            <person name="Pearson M."/>
            <person name="Priest M."/>
            <person name="Roberts A."/>
            <person name="Saif S."/>
            <person name="Shea T."/>
            <person name="Sykes S."/>
            <person name="Wortman J."/>
            <person name="Nusbaum C."/>
            <person name="Birren B."/>
        </authorList>
    </citation>
    <scope>NUCLEOTIDE SEQUENCE [LARGE SCALE GENOMIC DNA]</scope>
    <source>
        <strain evidence="2 3">BCC8398</strain>
    </source>
</reference>
<protein>
    <submittedName>
        <fullName evidence="2">Uncharacterized protein</fullName>
    </submittedName>
</protein>